<organism evidence="4 5">
    <name type="scientific">Trichoderma asperellum (strain ATCC 204424 / CBS 433.97 / NBRC 101777)</name>
    <dbReference type="NCBI Taxonomy" id="1042311"/>
    <lineage>
        <taxon>Eukaryota</taxon>
        <taxon>Fungi</taxon>
        <taxon>Dikarya</taxon>
        <taxon>Ascomycota</taxon>
        <taxon>Pezizomycotina</taxon>
        <taxon>Sordariomycetes</taxon>
        <taxon>Hypocreomycetidae</taxon>
        <taxon>Hypocreales</taxon>
        <taxon>Hypocreaceae</taxon>
        <taxon>Trichoderma</taxon>
    </lineage>
</organism>
<dbReference type="OrthoDB" id="1274115at2759"/>
<evidence type="ECO:0000256" key="3">
    <source>
        <dbReference type="ARBA" id="ARBA00023002"/>
    </source>
</evidence>
<dbReference type="SUPFAM" id="SSF51735">
    <property type="entry name" value="NAD(P)-binding Rossmann-fold domains"/>
    <property type="match status" value="1"/>
</dbReference>
<dbReference type="STRING" id="1042311.A0A2T3ZFZ2"/>
<sequence>MSDLSGSSQGPAVVLASHKVIETARKVSTIEQLHIAGAAVLELDVTWGERIVVAKLEEANQIYGKITNVVNCAGYILEDAVEEASSKEVYDEFNTNVFGAANITRASVPYLRKAAQTGSCHAAIAHFGSLASYWPFPAMAHYCASKAAVSLLTDGIGREVAPFGIKACTIEPGFFRTEFLNMGEAQRRAQTAVTLLTYAGTPVADSRELLIKANNNQAGDPEKGAKVIVDIFTGTGVANGKEIPNRLQLGSDIVGTLKDSIIPEF</sequence>
<dbReference type="Proteomes" id="UP000240493">
    <property type="component" value="Unassembled WGS sequence"/>
</dbReference>
<dbReference type="InterPro" id="IPR051911">
    <property type="entry name" value="SDR_oxidoreductase"/>
</dbReference>
<comment type="similarity">
    <text evidence="1">Belongs to the short-chain dehydrogenases/reductases (SDR) family.</text>
</comment>
<dbReference type="AlphaFoldDB" id="A0A2T3ZFZ2"/>
<proteinExistence type="inferred from homology"/>
<dbReference type="GO" id="GO:0016491">
    <property type="term" value="F:oxidoreductase activity"/>
    <property type="evidence" value="ECO:0007669"/>
    <property type="project" value="UniProtKB-KW"/>
</dbReference>
<keyword evidence="3" id="KW-0560">Oxidoreductase</keyword>
<evidence type="ECO:0000313" key="4">
    <source>
        <dbReference type="EMBL" id="PTB43726.1"/>
    </source>
</evidence>
<dbReference type="PANTHER" id="PTHR43976:SF16">
    <property type="entry name" value="SHORT-CHAIN DEHYDROGENASE_REDUCTASE FAMILY PROTEIN"/>
    <property type="match status" value="1"/>
</dbReference>
<dbReference type="EMBL" id="KZ679259">
    <property type="protein sequence ID" value="PTB43726.1"/>
    <property type="molecule type" value="Genomic_DNA"/>
</dbReference>
<dbReference type="PRINTS" id="PR00081">
    <property type="entry name" value="GDHRDH"/>
</dbReference>
<dbReference type="PANTHER" id="PTHR43976">
    <property type="entry name" value="SHORT CHAIN DEHYDROGENASE"/>
    <property type="match status" value="1"/>
</dbReference>
<keyword evidence="5" id="KW-1185">Reference proteome</keyword>
<dbReference type="PROSITE" id="PS00061">
    <property type="entry name" value="ADH_SHORT"/>
    <property type="match status" value="1"/>
</dbReference>
<gene>
    <name evidence="4" type="ORF">M441DRAFT_88438</name>
</gene>
<protein>
    <recommendedName>
        <fullName evidence="6">NAD(P)-binding protein</fullName>
    </recommendedName>
</protein>
<evidence type="ECO:0000313" key="5">
    <source>
        <dbReference type="Proteomes" id="UP000240493"/>
    </source>
</evidence>
<reference evidence="4 5" key="1">
    <citation type="submission" date="2016-07" db="EMBL/GenBank/DDBJ databases">
        <title>Multiple horizontal gene transfer events from other fungi enriched the ability of initially mycotrophic Trichoderma (Ascomycota) to feed on dead plant biomass.</title>
        <authorList>
            <consortium name="DOE Joint Genome Institute"/>
            <person name="Aerts A."/>
            <person name="Atanasova L."/>
            <person name="Chenthamara K."/>
            <person name="Zhang J."/>
            <person name="Grujic M."/>
            <person name="Henrissat B."/>
            <person name="Kuo A."/>
            <person name="Salamov A."/>
            <person name="Lipzen A."/>
            <person name="Labutti K."/>
            <person name="Barry K."/>
            <person name="Miao Y."/>
            <person name="Rahimi M.J."/>
            <person name="Shen Q."/>
            <person name="Grigoriev I.V."/>
            <person name="Kubicek C.P."/>
            <person name="Druzhinina I.S."/>
        </authorList>
    </citation>
    <scope>NUCLEOTIDE SEQUENCE [LARGE SCALE GENOMIC DNA]</scope>
    <source>
        <strain evidence="4 5">CBS 433.97</strain>
    </source>
</reference>
<dbReference type="Pfam" id="PF00106">
    <property type="entry name" value="adh_short"/>
    <property type="match status" value="1"/>
</dbReference>
<dbReference type="Gene3D" id="3.40.50.720">
    <property type="entry name" value="NAD(P)-binding Rossmann-like Domain"/>
    <property type="match status" value="1"/>
</dbReference>
<evidence type="ECO:0000256" key="1">
    <source>
        <dbReference type="ARBA" id="ARBA00006484"/>
    </source>
</evidence>
<dbReference type="InterPro" id="IPR020904">
    <property type="entry name" value="Sc_DH/Rdtase_CS"/>
</dbReference>
<dbReference type="InterPro" id="IPR002347">
    <property type="entry name" value="SDR_fam"/>
</dbReference>
<dbReference type="InterPro" id="IPR036291">
    <property type="entry name" value="NAD(P)-bd_dom_sf"/>
</dbReference>
<keyword evidence="2" id="KW-0521">NADP</keyword>
<evidence type="ECO:0000256" key="2">
    <source>
        <dbReference type="ARBA" id="ARBA00022857"/>
    </source>
</evidence>
<name>A0A2T3ZFZ2_TRIA4</name>
<evidence type="ECO:0008006" key="6">
    <source>
        <dbReference type="Google" id="ProtNLM"/>
    </source>
</evidence>
<accession>A0A2T3ZFZ2</accession>